<name>A0A1E7F1U7_9STRA</name>
<gene>
    <name evidence="5" type="ORF">FRACYDRAFT_191391</name>
</gene>
<keyword evidence="1 5" id="KW-0378">Hydrolase</keyword>
<feature type="coiled-coil region" evidence="2">
    <location>
        <begin position="72"/>
        <end position="101"/>
    </location>
</feature>
<accession>A0A1E7F1U7</accession>
<organism evidence="5 6">
    <name type="scientific">Fragilariopsis cylindrus CCMP1102</name>
    <dbReference type="NCBI Taxonomy" id="635003"/>
    <lineage>
        <taxon>Eukaryota</taxon>
        <taxon>Sar</taxon>
        <taxon>Stramenopiles</taxon>
        <taxon>Ochrophyta</taxon>
        <taxon>Bacillariophyta</taxon>
        <taxon>Bacillariophyceae</taxon>
        <taxon>Bacillariophycidae</taxon>
        <taxon>Bacillariales</taxon>
        <taxon>Bacillariaceae</taxon>
        <taxon>Fragilariopsis</taxon>
    </lineage>
</organism>
<dbReference type="Gene3D" id="3.40.50.1820">
    <property type="entry name" value="alpha/beta hydrolase"/>
    <property type="match status" value="1"/>
</dbReference>
<dbReference type="PANTHER" id="PTHR48081">
    <property type="entry name" value="AB HYDROLASE SUPERFAMILY PROTEIN C4A8.06C"/>
    <property type="match status" value="1"/>
</dbReference>
<dbReference type="InParanoid" id="A0A1E7F1U7"/>
<dbReference type="InterPro" id="IPR013094">
    <property type="entry name" value="AB_hydrolase_3"/>
</dbReference>
<keyword evidence="6" id="KW-1185">Reference proteome</keyword>
<dbReference type="OrthoDB" id="408631at2759"/>
<dbReference type="InterPro" id="IPR050300">
    <property type="entry name" value="GDXG_lipolytic_enzyme"/>
</dbReference>
<dbReference type="AlphaFoldDB" id="A0A1E7F1U7"/>
<dbReference type="KEGG" id="fcy:FRACYDRAFT_191391"/>
<dbReference type="EMBL" id="KV784365">
    <property type="protein sequence ID" value="OEU12172.1"/>
    <property type="molecule type" value="Genomic_DNA"/>
</dbReference>
<evidence type="ECO:0000256" key="1">
    <source>
        <dbReference type="ARBA" id="ARBA00022801"/>
    </source>
</evidence>
<dbReference type="Pfam" id="PF07859">
    <property type="entry name" value="Abhydrolase_3"/>
    <property type="match status" value="1"/>
</dbReference>
<dbReference type="PANTHER" id="PTHR48081:SF8">
    <property type="entry name" value="ALPHA_BETA HYDROLASE FOLD-3 DOMAIN-CONTAINING PROTEIN-RELATED"/>
    <property type="match status" value="1"/>
</dbReference>
<feature type="domain" description="Alpha/beta hydrolase fold-3" evidence="4">
    <location>
        <begin position="18"/>
        <end position="289"/>
    </location>
</feature>
<evidence type="ECO:0000313" key="5">
    <source>
        <dbReference type="EMBL" id="OEU12172.1"/>
    </source>
</evidence>
<protein>
    <submittedName>
        <fullName evidence="5">Alpha/beta-hydrolase</fullName>
    </submittedName>
</protein>
<feature type="region of interest" description="Disordered" evidence="3">
    <location>
        <begin position="191"/>
        <end position="226"/>
    </location>
</feature>
<evidence type="ECO:0000256" key="2">
    <source>
        <dbReference type="SAM" id="Coils"/>
    </source>
</evidence>
<proteinExistence type="predicted"/>
<feature type="compositionally biased region" description="Low complexity" evidence="3">
    <location>
        <begin position="206"/>
        <end position="223"/>
    </location>
</feature>
<sequence>MNNNNKKEKKKVKKVLSWIYGGAYLAGDAEGNTSLANEFIQDCHADAVFIPSYRLAPESNIDGVLWDVCLSFKFLLQKLQKEQEEEAKQKQKEQVETIEIVPIGISSGGALVLRLLQLIRDRKPLIDDIIIGMQQTAIVKIDIVGAVLFGPYIDYRNPLPLSDQSFYQNAQYDYIVNEAVQHYGLPYLDGFIPPTNENEDTDNNENNDNNNNKKNSSSIDNTNGRAVYSPITHDMNDLPPLCLIVSEHEVTYDMTIEIVNMVRRSQKNSNKATNADVTIGIWKHMCHVFSMLQAFVPEGRSSIQFAKEWIRTKTN</sequence>
<dbReference type="SUPFAM" id="SSF53474">
    <property type="entry name" value="alpha/beta-Hydrolases"/>
    <property type="match status" value="1"/>
</dbReference>
<keyword evidence="2" id="KW-0175">Coiled coil</keyword>
<dbReference type="Proteomes" id="UP000095751">
    <property type="component" value="Unassembled WGS sequence"/>
</dbReference>
<reference evidence="5 6" key="1">
    <citation type="submission" date="2016-09" db="EMBL/GenBank/DDBJ databases">
        <title>Extensive genetic diversity and differential bi-allelic expression allows diatom success in the polar Southern Ocean.</title>
        <authorList>
            <consortium name="DOE Joint Genome Institute"/>
            <person name="Mock T."/>
            <person name="Otillar R.P."/>
            <person name="Strauss J."/>
            <person name="Dupont C."/>
            <person name="Frickenhaus S."/>
            <person name="Maumus F."/>
            <person name="Mcmullan M."/>
            <person name="Sanges R."/>
            <person name="Schmutz J."/>
            <person name="Toseland A."/>
            <person name="Valas R."/>
            <person name="Veluchamy A."/>
            <person name="Ward B.J."/>
            <person name="Allen A."/>
            <person name="Barry K."/>
            <person name="Falciatore A."/>
            <person name="Ferrante M."/>
            <person name="Fortunato A.E."/>
            <person name="Gloeckner G."/>
            <person name="Gruber A."/>
            <person name="Hipkin R."/>
            <person name="Janech M."/>
            <person name="Kroth P."/>
            <person name="Leese F."/>
            <person name="Lindquist E."/>
            <person name="Lyon B.R."/>
            <person name="Martin J."/>
            <person name="Mayer C."/>
            <person name="Parker M."/>
            <person name="Quesneville H."/>
            <person name="Raymond J."/>
            <person name="Uhlig C."/>
            <person name="Valentin K.U."/>
            <person name="Worden A.Z."/>
            <person name="Armbrust E.V."/>
            <person name="Bowler C."/>
            <person name="Green B."/>
            <person name="Moulton V."/>
            <person name="Van Oosterhout C."/>
            <person name="Grigoriev I."/>
        </authorList>
    </citation>
    <scope>NUCLEOTIDE SEQUENCE [LARGE SCALE GENOMIC DNA]</scope>
    <source>
        <strain evidence="5 6">CCMP1102</strain>
    </source>
</reference>
<evidence type="ECO:0000313" key="6">
    <source>
        <dbReference type="Proteomes" id="UP000095751"/>
    </source>
</evidence>
<dbReference type="GO" id="GO:0016787">
    <property type="term" value="F:hydrolase activity"/>
    <property type="evidence" value="ECO:0007669"/>
    <property type="project" value="UniProtKB-KW"/>
</dbReference>
<evidence type="ECO:0000256" key="3">
    <source>
        <dbReference type="SAM" id="MobiDB-lite"/>
    </source>
</evidence>
<dbReference type="InterPro" id="IPR029058">
    <property type="entry name" value="AB_hydrolase_fold"/>
</dbReference>
<evidence type="ECO:0000259" key="4">
    <source>
        <dbReference type="Pfam" id="PF07859"/>
    </source>
</evidence>